<dbReference type="InterPro" id="IPR001460">
    <property type="entry name" value="PCN-bd_Tpept"/>
</dbReference>
<evidence type="ECO:0000256" key="1">
    <source>
        <dbReference type="ARBA" id="ARBA00004370"/>
    </source>
</evidence>
<dbReference type="GO" id="GO:0008658">
    <property type="term" value="F:penicillin binding"/>
    <property type="evidence" value="ECO:0007669"/>
    <property type="project" value="InterPro"/>
</dbReference>
<dbReference type="GO" id="GO:0046677">
    <property type="term" value="P:response to antibiotic"/>
    <property type="evidence" value="ECO:0007669"/>
    <property type="project" value="InterPro"/>
</dbReference>
<keyword evidence="3" id="KW-0472">Membrane</keyword>
<dbReference type="Gene3D" id="3.30.1390.30">
    <property type="entry name" value="Penicillin-binding protein 2a, domain 3"/>
    <property type="match status" value="1"/>
</dbReference>
<keyword evidence="4" id="KW-0732">Signal</keyword>
<dbReference type="AlphaFoldDB" id="A0A2M8PI94"/>
<gene>
    <name evidence="8" type="ORF">CUN49_01290</name>
</gene>
<comment type="subcellular location">
    <subcellularLocation>
        <location evidence="1">Membrane</location>
    </subcellularLocation>
</comment>
<dbReference type="PANTHER" id="PTHR30627">
    <property type="entry name" value="PEPTIDOGLYCAN D,D-TRANSPEPTIDASE"/>
    <property type="match status" value="1"/>
</dbReference>
<evidence type="ECO:0000259" key="5">
    <source>
        <dbReference type="Pfam" id="PF00905"/>
    </source>
</evidence>
<dbReference type="SUPFAM" id="SSF56519">
    <property type="entry name" value="Penicillin binding protein dimerisation domain"/>
    <property type="match status" value="1"/>
</dbReference>
<dbReference type="PROSITE" id="PS51257">
    <property type="entry name" value="PROKAR_LIPOPROTEIN"/>
    <property type="match status" value="1"/>
</dbReference>
<accession>A0A2M8PI94</accession>
<evidence type="ECO:0008006" key="10">
    <source>
        <dbReference type="Google" id="ProtNLM"/>
    </source>
</evidence>
<feature type="domain" description="Penicillin-binding protein dimerisation" evidence="6">
    <location>
        <begin position="168"/>
        <end position="335"/>
    </location>
</feature>
<reference evidence="8 9" key="1">
    <citation type="submission" date="2017-11" db="EMBL/GenBank/DDBJ databases">
        <title>Evolution of Phototrophy in the Chloroflexi Phylum Driven by Horizontal Gene Transfer.</title>
        <authorList>
            <person name="Ward L.M."/>
            <person name="Hemp J."/>
            <person name="Shih P.M."/>
            <person name="Mcglynn S.E."/>
            <person name="Fischer W."/>
        </authorList>
    </citation>
    <scope>NUCLEOTIDE SEQUENCE [LARGE SCALE GENOMIC DNA]</scope>
    <source>
        <strain evidence="8">JP3_13</strain>
    </source>
</reference>
<evidence type="ECO:0000259" key="6">
    <source>
        <dbReference type="Pfam" id="PF03717"/>
    </source>
</evidence>
<comment type="similarity">
    <text evidence="2">Belongs to the transpeptidase family.</text>
</comment>
<dbReference type="Gene3D" id="3.40.710.10">
    <property type="entry name" value="DD-peptidase/beta-lactamase superfamily"/>
    <property type="match status" value="1"/>
</dbReference>
<dbReference type="InterPro" id="IPR012338">
    <property type="entry name" value="Beta-lactam/transpept-like"/>
</dbReference>
<dbReference type="InterPro" id="IPR005311">
    <property type="entry name" value="PBP_dimer"/>
</dbReference>
<proteinExistence type="inferred from homology"/>
<evidence type="ECO:0000313" key="9">
    <source>
        <dbReference type="Proteomes" id="UP000229681"/>
    </source>
</evidence>
<dbReference type="GO" id="GO:0005886">
    <property type="term" value="C:plasma membrane"/>
    <property type="evidence" value="ECO:0007669"/>
    <property type="project" value="TreeGrafter"/>
</dbReference>
<feature type="domain" description="NTF2-like N-terminal transpeptidase" evidence="7">
    <location>
        <begin position="42"/>
        <end position="159"/>
    </location>
</feature>
<feature type="chain" id="PRO_5014857402" description="Penicillin-binding protein 2" evidence="4">
    <location>
        <begin position="29"/>
        <end position="760"/>
    </location>
</feature>
<protein>
    <recommendedName>
        <fullName evidence="10">Penicillin-binding protein 2</fullName>
    </recommendedName>
</protein>
<evidence type="ECO:0000259" key="7">
    <source>
        <dbReference type="Pfam" id="PF05223"/>
    </source>
</evidence>
<dbReference type="Pfam" id="PF00905">
    <property type="entry name" value="Transpeptidase"/>
    <property type="match status" value="1"/>
</dbReference>
<dbReference type="InterPro" id="IPR032710">
    <property type="entry name" value="NTF2-like_dom_sf"/>
</dbReference>
<evidence type="ECO:0000256" key="3">
    <source>
        <dbReference type="ARBA" id="ARBA00023136"/>
    </source>
</evidence>
<feature type="signal peptide" evidence="4">
    <location>
        <begin position="1"/>
        <end position="28"/>
    </location>
</feature>
<sequence>MLMRQLARLLHNLAALLLVAACSAVDVAAPNAPTVPPSLGDAVNTARAFLEAWTKGDFNTMYGLLSPRSLVISREAFTAAYQQAEQTLNLFGENAKRFRILDDQTQRQGNTAIIRYDMTFKSRFLGEFTDSGRTMRLLLTDRGWRVAWSTMDIFEGLAGGAQLVLERTPPLRGNIYDRNGKIIAQDDVPNYAVRLLTRQYPTGSPDACFRALAETFRLYIGDFEQYRPFTGQDFGFTVGTLFQSDYEALRPSLDRVCLLQYVPQRTRFYYGGNIAAQTVGFVTPLQADQQAAFPNLAPGALVGQFGVERAWQEQLSGESGAELLIRTADGVTVRTIHRKPPVRGQDVHLSLDRELQLKAEQAIAAAYNEANWAPLRNGAAQARLVTGAAAVVLDVKTGDVLALASFPSAHPDAWRIGTTWDAAEVIGRYFAQRAVVNHATEELYALGSVMKIVSTAAAADSGAFRMTETRFCNGTLKSPDDGRILTDWIYLEPNRDPNYHGEINLHQALTSSCDIYFWLVGEKLNSLNPSLLKQYANKLGLGVPTGIDSLVDLEGVIPDPDWTRANEGRAWGVGDSLNVVIGQGNVKVTVLQAARMTAAIANGEVLPNLTLVKKVGYPGQPPTYVAPEREAQPLGIKPEVIEGVRLGMCEVITDTKLGTASWVFAGWDHARVKVCGKTGTVQSGTLYPHGWFVAYAGLPNQTPDIAIAVLVLYSREGSETGAPIARRIIEAYYGLPYAPFPRYWADPYEVLPTPGLSGGQ</sequence>
<dbReference type="Proteomes" id="UP000229681">
    <property type="component" value="Unassembled WGS sequence"/>
</dbReference>
<dbReference type="Gene3D" id="3.90.1310.10">
    <property type="entry name" value="Penicillin-binding protein 2a (Domain 2)"/>
    <property type="match status" value="1"/>
</dbReference>
<dbReference type="InterPro" id="IPR050515">
    <property type="entry name" value="Beta-lactam/transpept"/>
</dbReference>
<organism evidence="8 9">
    <name type="scientific">Candidatus Thermofonsia Clade 1 bacterium</name>
    <dbReference type="NCBI Taxonomy" id="2364210"/>
    <lineage>
        <taxon>Bacteria</taxon>
        <taxon>Bacillati</taxon>
        <taxon>Chloroflexota</taxon>
        <taxon>Candidatus Thermofontia</taxon>
        <taxon>Candidatus Thermofonsia Clade 1</taxon>
    </lineage>
</organism>
<evidence type="ECO:0000313" key="8">
    <source>
        <dbReference type="EMBL" id="PJF37268.1"/>
    </source>
</evidence>
<dbReference type="SUPFAM" id="SSF56601">
    <property type="entry name" value="beta-lactamase/transpeptidase-like"/>
    <property type="match status" value="1"/>
</dbReference>
<comment type="caution">
    <text evidence="8">The sequence shown here is derived from an EMBL/GenBank/DDBJ whole genome shotgun (WGS) entry which is preliminary data.</text>
</comment>
<dbReference type="SUPFAM" id="SSF54427">
    <property type="entry name" value="NTF2-like"/>
    <property type="match status" value="1"/>
</dbReference>
<dbReference type="Gene3D" id="3.10.450.100">
    <property type="entry name" value="NTF2-like, domain 1"/>
    <property type="match status" value="1"/>
</dbReference>
<evidence type="ECO:0000256" key="2">
    <source>
        <dbReference type="ARBA" id="ARBA00007171"/>
    </source>
</evidence>
<name>A0A2M8PI94_9CHLR</name>
<feature type="domain" description="Penicillin-binding protein transpeptidase" evidence="5">
    <location>
        <begin position="389"/>
        <end position="730"/>
    </location>
</feature>
<dbReference type="GO" id="GO:0071555">
    <property type="term" value="P:cell wall organization"/>
    <property type="evidence" value="ECO:0007669"/>
    <property type="project" value="TreeGrafter"/>
</dbReference>
<dbReference type="InterPro" id="IPR036138">
    <property type="entry name" value="PBP_dimer_sf"/>
</dbReference>
<dbReference type="Pfam" id="PF05223">
    <property type="entry name" value="MecA_N"/>
    <property type="match status" value="1"/>
</dbReference>
<evidence type="ECO:0000256" key="4">
    <source>
        <dbReference type="SAM" id="SignalP"/>
    </source>
</evidence>
<dbReference type="Pfam" id="PF03717">
    <property type="entry name" value="PBP_dimer"/>
    <property type="match status" value="1"/>
</dbReference>
<dbReference type="EMBL" id="PGTM01000008">
    <property type="protein sequence ID" value="PJF37268.1"/>
    <property type="molecule type" value="Genomic_DNA"/>
</dbReference>
<dbReference type="InterPro" id="IPR007887">
    <property type="entry name" value="MecA_N"/>
</dbReference>